<keyword evidence="4 5" id="KW-0949">S-adenosyl-L-methionine</keyword>
<evidence type="ECO:0000256" key="1">
    <source>
        <dbReference type="ARBA" id="ARBA00022603"/>
    </source>
</evidence>
<dbReference type="RefSeq" id="WP_248007238.1">
    <property type="nucleotide sequence ID" value="NZ_JAJHVV010000001.1"/>
</dbReference>
<evidence type="ECO:0000313" key="6">
    <source>
        <dbReference type="EMBL" id="MCK6262134.1"/>
    </source>
</evidence>
<dbReference type="CDD" id="cd02440">
    <property type="entry name" value="AdoMet_MTases"/>
    <property type="match status" value="1"/>
</dbReference>
<gene>
    <name evidence="5 6" type="primary">ubiG</name>
    <name evidence="6" type="ORF">KP803_02460</name>
</gene>
<keyword evidence="3 5" id="KW-0831">Ubiquinone biosynthesis</keyword>
<dbReference type="SUPFAM" id="SSF53335">
    <property type="entry name" value="S-adenosyl-L-methionine-dependent methyltransferases"/>
    <property type="match status" value="1"/>
</dbReference>
<feature type="binding site" evidence="5">
    <location>
        <position position="50"/>
    </location>
    <ligand>
        <name>S-adenosyl-L-methionine</name>
        <dbReference type="ChEBI" id="CHEBI:59789"/>
    </ligand>
</feature>
<comment type="catalytic activity">
    <reaction evidence="5">
        <text>a 3-(all-trans-polyprenyl)benzene-1,2-diol + S-adenosyl-L-methionine = a 2-methoxy-6-(all-trans-polyprenyl)phenol + S-adenosyl-L-homocysteine + H(+)</text>
        <dbReference type="Rhea" id="RHEA:31411"/>
        <dbReference type="Rhea" id="RHEA-COMP:9550"/>
        <dbReference type="Rhea" id="RHEA-COMP:9551"/>
        <dbReference type="ChEBI" id="CHEBI:15378"/>
        <dbReference type="ChEBI" id="CHEBI:57856"/>
        <dbReference type="ChEBI" id="CHEBI:59789"/>
        <dbReference type="ChEBI" id="CHEBI:62729"/>
        <dbReference type="ChEBI" id="CHEBI:62731"/>
        <dbReference type="EC" id="2.1.1.222"/>
    </reaction>
</comment>
<protein>
    <recommendedName>
        <fullName evidence="5">Ubiquinone biosynthesis O-methyltransferase</fullName>
    </recommendedName>
    <alternativeName>
        <fullName evidence="5">2-polyprenyl-6-hydroxyphenol methylase</fullName>
        <ecNumber evidence="5">2.1.1.222</ecNumber>
    </alternativeName>
    <alternativeName>
        <fullName evidence="5">3-demethylubiquinone 3-O-methyltransferase</fullName>
        <ecNumber evidence="5">2.1.1.64</ecNumber>
    </alternativeName>
</protein>
<proteinExistence type="inferred from homology"/>
<dbReference type="AlphaFoldDB" id="A0A9X1XMC5"/>
<dbReference type="InterPro" id="IPR010233">
    <property type="entry name" value="UbiG_MeTrfase"/>
</dbReference>
<dbReference type="EC" id="2.1.1.222" evidence="5"/>
<evidence type="ECO:0000256" key="2">
    <source>
        <dbReference type="ARBA" id="ARBA00022679"/>
    </source>
</evidence>
<keyword evidence="2 5" id="KW-0808">Transferase</keyword>
<keyword evidence="7" id="KW-1185">Reference proteome</keyword>
<dbReference type="PANTHER" id="PTHR43464:SF19">
    <property type="entry name" value="UBIQUINONE BIOSYNTHESIS O-METHYLTRANSFERASE, MITOCHONDRIAL"/>
    <property type="match status" value="1"/>
</dbReference>
<comment type="pathway">
    <text evidence="5">Cofactor biosynthesis; ubiquinone biosynthesis.</text>
</comment>
<dbReference type="GO" id="GO:0102208">
    <property type="term" value="F:2-polyprenyl-6-hydroxyphenol methylase activity"/>
    <property type="evidence" value="ECO:0007669"/>
    <property type="project" value="UniProtKB-EC"/>
</dbReference>
<dbReference type="EC" id="2.1.1.64" evidence="5"/>
<dbReference type="Gene3D" id="3.40.50.150">
    <property type="entry name" value="Vaccinia Virus protein VP39"/>
    <property type="match status" value="1"/>
</dbReference>
<comment type="function">
    <text evidence="5">O-methyltransferase that catalyzes the 2 O-methylation steps in the ubiquinone biosynthetic pathway.</text>
</comment>
<evidence type="ECO:0000256" key="4">
    <source>
        <dbReference type="ARBA" id="ARBA00022691"/>
    </source>
</evidence>
<dbReference type="GO" id="GO:0010420">
    <property type="term" value="F:polyprenyldihydroxybenzoate methyltransferase activity"/>
    <property type="evidence" value="ECO:0007669"/>
    <property type="project" value="InterPro"/>
</dbReference>
<name>A0A9X1XMC5_9VIBR</name>
<feature type="binding site" evidence="5">
    <location>
        <position position="73"/>
    </location>
    <ligand>
        <name>S-adenosyl-L-methionine</name>
        <dbReference type="ChEBI" id="CHEBI:59789"/>
    </ligand>
</feature>
<sequence length="253" mass="28391">MRLKNKLTYTQDSNGQNLRPEEVAKFDELAHEWRNPKGKFASVLAFNQVRLQYITTEITHQYGSKKIRILDVGCGAGLLTQPLAEAGHEVLGIDASQVNISVANHHGKHLPNLHYRHALSDALVADTRNNLLTAFDLVINTEVLEHVPNPRLLLEECCALVAPLGILIIATLNRTWQSYLIGIIGAEYILRALPVGTHSWKSFVTPSEVEQAICPLGFKVNQIEGMRYNPLTQQWKFARSYDVNYLLSAVRKS</sequence>
<dbReference type="NCBIfam" id="TIGR01983">
    <property type="entry name" value="UbiG"/>
    <property type="match status" value="1"/>
</dbReference>
<dbReference type="HAMAP" id="MF_00472">
    <property type="entry name" value="UbiG"/>
    <property type="match status" value="1"/>
</dbReference>
<dbReference type="EMBL" id="JAJHVV010000001">
    <property type="protein sequence ID" value="MCK6262134.1"/>
    <property type="molecule type" value="Genomic_DNA"/>
</dbReference>
<organism evidence="6 7">
    <name type="scientific">Vibrio amylolyticus</name>
    <dbReference type="NCBI Taxonomy" id="2847292"/>
    <lineage>
        <taxon>Bacteria</taxon>
        <taxon>Pseudomonadati</taxon>
        <taxon>Pseudomonadota</taxon>
        <taxon>Gammaproteobacteria</taxon>
        <taxon>Vibrionales</taxon>
        <taxon>Vibrionaceae</taxon>
        <taxon>Vibrio</taxon>
    </lineage>
</organism>
<feature type="binding site" evidence="5">
    <location>
        <position position="94"/>
    </location>
    <ligand>
        <name>S-adenosyl-L-methionine</name>
        <dbReference type="ChEBI" id="CHEBI:59789"/>
    </ligand>
</feature>
<comment type="similarity">
    <text evidence="5">Belongs to the methyltransferase superfamily. UbiG/COQ3 family.</text>
</comment>
<reference evidence="6" key="1">
    <citation type="submission" date="2021-11" db="EMBL/GenBank/DDBJ databases">
        <title>Vibrio ZSDE26 sp. nov. and Vibrio ZSDZ34 sp. nov., isolated from coastal seawater in Qingdao.</title>
        <authorList>
            <person name="Zhang P."/>
        </authorList>
    </citation>
    <scope>NUCLEOTIDE SEQUENCE</scope>
    <source>
        <strain evidence="6">ZSDE26</strain>
    </source>
</reference>
<dbReference type="InterPro" id="IPR029063">
    <property type="entry name" value="SAM-dependent_MTases_sf"/>
</dbReference>
<feature type="binding site" evidence="5">
    <location>
        <position position="141"/>
    </location>
    <ligand>
        <name>S-adenosyl-L-methionine</name>
        <dbReference type="ChEBI" id="CHEBI:59789"/>
    </ligand>
</feature>
<dbReference type="GO" id="GO:0032259">
    <property type="term" value="P:methylation"/>
    <property type="evidence" value="ECO:0007669"/>
    <property type="project" value="UniProtKB-KW"/>
</dbReference>
<dbReference type="PANTHER" id="PTHR43464">
    <property type="entry name" value="METHYLTRANSFERASE"/>
    <property type="match status" value="1"/>
</dbReference>
<dbReference type="Pfam" id="PF13489">
    <property type="entry name" value="Methyltransf_23"/>
    <property type="match status" value="1"/>
</dbReference>
<dbReference type="GO" id="GO:0061542">
    <property type="term" value="F:3-demethylubiquinol 3-O-methyltransferase activity"/>
    <property type="evidence" value="ECO:0007669"/>
    <property type="project" value="UniProtKB-UniRule"/>
</dbReference>
<evidence type="ECO:0000256" key="5">
    <source>
        <dbReference type="HAMAP-Rule" id="MF_00472"/>
    </source>
</evidence>
<evidence type="ECO:0000313" key="7">
    <source>
        <dbReference type="Proteomes" id="UP001139559"/>
    </source>
</evidence>
<keyword evidence="1 5" id="KW-0489">Methyltransferase</keyword>
<comment type="catalytic activity">
    <reaction evidence="5">
        <text>a 3-demethylubiquinol + S-adenosyl-L-methionine = a ubiquinol + S-adenosyl-L-homocysteine + H(+)</text>
        <dbReference type="Rhea" id="RHEA:44380"/>
        <dbReference type="Rhea" id="RHEA-COMP:9566"/>
        <dbReference type="Rhea" id="RHEA-COMP:10914"/>
        <dbReference type="ChEBI" id="CHEBI:15378"/>
        <dbReference type="ChEBI" id="CHEBI:17976"/>
        <dbReference type="ChEBI" id="CHEBI:57856"/>
        <dbReference type="ChEBI" id="CHEBI:59789"/>
        <dbReference type="ChEBI" id="CHEBI:84422"/>
        <dbReference type="EC" id="2.1.1.64"/>
    </reaction>
</comment>
<accession>A0A9X1XMC5</accession>
<dbReference type="Proteomes" id="UP001139559">
    <property type="component" value="Unassembled WGS sequence"/>
</dbReference>
<comment type="caution">
    <text evidence="6">The sequence shown here is derived from an EMBL/GenBank/DDBJ whole genome shotgun (WGS) entry which is preliminary data.</text>
</comment>
<evidence type="ECO:0000256" key="3">
    <source>
        <dbReference type="ARBA" id="ARBA00022688"/>
    </source>
</evidence>